<dbReference type="PANTHER" id="PTHR24276:SF98">
    <property type="entry name" value="FI18310P1-RELATED"/>
    <property type="match status" value="1"/>
</dbReference>
<dbReference type="GO" id="GO:0006508">
    <property type="term" value="P:proteolysis"/>
    <property type="evidence" value="ECO:0007669"/>
    <property type="project" value="InterPro"/>
</dbReference>
<evidence type="ECO:0000256" key="2">
    <source>
        <dbReference type="ARBA" id="ARBA00022525"/>
    </source>
</evidence>
<evidence type="ECO:0000259" key="7">
    <source>
        <dbReference type="PROSITE" id="PS50240"/>
    </source>
</evidence>
<dbReference type="SUPFAM" id="SSF50494">
    <property type="entry name" value="Trypsin-like serine proteases"/>
    <property type="match status" value="1"/>
</dbReference>
<dbReference type="InterPro" id="IPR043504">
    <property type="entry name" value="Peptidase_S1_PA_chymotrypsin"/>
</dbReference>
<evidence type="ECO:0000313" key="9">
    <source>
        <dbReference type="Proteomes" id="UP001259832"/>
    </source>
</evidence>
<accession>A0AAD9GPQ5</accession>
<keyword evidence="4" id="KW-0843">Virulence</keyword>
<reference evidence="8" key="1">
    <citation type="submission" date="2023-08" db="EMBL/GenBank/DDBJ databases">
        <title>Reference Genome Resource for the Citrus Pathogen Phytophthora citrophthora.</title>
        <authorList>
            <person name="Moller H."/>
            <person name="Coetzee B."/>
            <person name="Rose L.J."/>
            <person name="Van Niekerk J.M."/>
        </authorList>
    </citation>
    <scope>NUCLEOTIDE SEQUENCE</scope>
    <source>
        <strain evidence="8">STE-U-9442</strain>
    </source>
</reference>
<comment type="subcellular location">
    <subcellularLocation>
        <location evidence="1">Secreted</location>
    </subcellularLocation>
</comment>
<dbReference type="GO" id="GO:0004252">
    <property type="term" value="F:serine-type endopeptidase activity"/>
    <property type="evidence" value="ECO:0007669"/>
    <property type="project" value="InterPro"/>
</dbReference>
<evidence type="ECO:0000256" key="5">
    <source>
        <dbReference type="ARBA" id="ARBA00023157"/>
    </source>
</evidence>
<evidence type="ECO:0000313" key="8">
    <source>
        <dbReference type="EMBL" id="KAK1942345.1"/>
    </source>
</evidence>
<dbReference type="InterPro" id="IPR050430">
    <property type="entry name" value="Peptidase_S1"/>
</dbReference>
<comment type="caution">
    <text evidence="8">The sequence shown here is derived from an EMBL/GenBank/DDBJ whole genome shotgun (WGS) entry which is preliminary data.</text>
</comment>
<keyword evidence="2" id="KW-0964">Secreted</keyword>
<evidence type="ECO:0000256" key="4">
    <source>
        <dbReference type="ARBA" id="ARBA00023026"/>
    </source>
</evidence>
<organism evidence="8 9">
    <name type="scientific">Phytophthora citrophthora</name>
    <dbReference type="NCBI Taxonomy" id="4793"/>
    <lineage>
        <taxon>Eukaryota</taxon>
        <taxon>Sar</taxon>
        <taxon>Stramenopiles</taxon>
        <taxon>Oomycota</taxon>
        <taxon>Peronosporomycetes</taxon>
        <taxon>Peronosporales</taxon>
        <taxon>Peronosporaceae</taxon>
        <taxon>Phytophthora</taxon>
    </lineage>
</organism>
<dbReference type="CDD" id="cd00190">
    <property type="entry name" value="Tryp_SPc"/>
    <property type="match status" value="1"/>
</dbReference>
<sequence length="190" mass="20070">MAVCTTNEQPAFVSVGTHYINGSEDGEQIKVVSSQSHSSYNATSGSYDFALLDLEKASKFQPVNLPAANDSDIVPGMWSKVMGWGETSWPNGTDSFELRGVSLVIWSNGDCAQSFGVNDLMVCAGGVAGKDSCSNDTGSPLIKEKAKGDVDDILIGLASWGKGCGQDGYPAIYSRVSAAVEWVKSVTNKK</sequence>
<feature type="domain" description="Peptidase S1" evidence="7">
    <location>
        <begin position="1"/>
        <end position="188"/>
    </location>
</feature>
<dbReference type="Pfam" id="PF00089">
    <property type="entry name" value="Trypsin"/>
    <property type="match status" value="1"/>
</dbReference>
<dbReference type="Proteomes" id="UP001259832">
    <property type="component" value="Unassembled WGS sequence"/>
</dbReference>
<evidence type="ECO:0000256" key="3">
    <source>
        <dbReference type="ARBA" id="ARBA00022729"/>
    </source>
</evidence>
<dbReference type="GO" id="GO:0005576">
    <property type="term" value="C:extracellular region"/>
    <property type="evidence" value="ECO:0007669"/>
    <property type="project" value="UniProtKB-SubCell"/>
</dbReference>
<keyword evidence="3" id="KW-0732">Signal</keyword>
<dbReference type="SMART" id="SM00020">
    <property type="entry name" value="Tryp_SPc"/>
    <property type="match status" value="1"/>
</dbReference>
<dbReference type="Gene3D" id="2.40.10.10">
    <property type="entry name" value="Trypsin-like serine proteases"/>
    <property type="match status" value="1"/>
</dbReference>
<name>A0AAD9GPQ5_9STRA</name>
<dbReference type="PANTHER" id="PTHR24276">
    <property type="entry name" value="POLYSERASE-RELATED"/>
    <property type="match status" value="1"/>
</dbReference>
<keyword evidence="6" id="KW-0325">Glycoprotein</keyword>
<proteinExistence type="predicted"/>
<keyword evidence="5" id="KW-1015">Disulfide bond</keyword>
<dbReference type="PROSITE" id="PS50240">
    <property type="entry name" value="TRYPSIN_DOM"/>
    <property type="match status" value="1"/>
</dbReference>
<evidence type="ECO:0000256" key="6">
    <source>
        <dbReference type="ARBA" id="ARBA00023180"/>
    </source>
</evidence>
<dbReference type="AlphaFoldDB" id="A0AAD9GPQ5"/>
<dbReference type="EMBL" id="JASMQC010000009">
    <property type="protein sequence ID" value="KAK1942345.1"/>
    <property type="molecule type" value="Genomic_DNA"/>
</dbReference>
<gene>
    <name evidence="8" type="ORF">P3T76_005844</name>
</gene>
<evidence type="ECO:0000256" key="1">
    <source>
        <dbReference type="ARBA" id="ARBA00004613"/>
    </source>
</evidence>
<dbReference type="InterPro" id="IPR001254">
    <property type="entry name" value="Trypsin_dom"/>
</dbReference>
<protein>
    <submittedName>
        <fullName evidence="8">Trypsin 5G1</fullName>
    </submittedName>
</protein>
<keyword evidence="9" id="KW-1185">Reference proteome</keyword>
<dbReference type="InterPro" id="IPR009003">
    <property type="entry name" value="Peptidase_S1_PA"/>
</dbReference>